<dbReference type="RefSeq" id="WP_091855248.1">
    <property type="nucleotide sequence ID" value="NZ_FOHZ01000051.1"/>
</dbReference>
<gene>
    <name evidence="1" type="ORF">SAMN04487962_1515</name>
</gene>
<evidence type="ECO:0000313" key="1">
    <source>
        <dbReference type="EMBL" id="SET93496.1"/>
    </source>
</evidence>
<dbReference type="EMBL" id="FOHZ01000051">
    <property type="protein sequence ID" value="SET93496.1"/>
    <property type="molecule type" value="Genomic_DNA"/>
</dbReference>
<accession>A0A1I0I9R4</accession>
<dbReference type="SUPFAM" id="SSF143880">
    <property type="entry name" value="NE0471 N-terminal domain-like"/>
    <property type="match status" value="1"/>
</dbReference>
<dbReference type="Proteomes" id="UP000198762">
    <property type="component" value="Unassembled WGS sequence"/>
</dbReference>
<reference evidence="2" key="1">
    <citation type="submission" date="2016-10" db="EMBL/GenBank/DDBJ databases">
        <authorList>
            <person name="Varghese N."/>
            <person name="Submissions S."/>
        </authorList>
    </citation>
    <scope>NUCLEOTIDE SEQUENCE [LARGE SCALE GENOMIC DNA]</scope>
    <source>
        <strain evidence="2">CGMCC 1.6489</strain>
    </source>
</reference>
<evidence type="ECO:0000313" key="2">
    <source>
        <dbReference type="Proteomes" id="UP000198762"/>
    </source>
</evidence>
<evidence type="ECO:0008006" key="3">
    <source>
        <dbReference type="Google" id="ProtNLM"/>
    </source>
</evidence>
<dbReference type="InterPro" id="IPR036782">
    <property type="entry name" value="NE0471-like_N"/>
</dbReference>
<proteinExistence type="predicted"/>
<sequence>MIKILTCEYLGNSRLLLEFSDVVKGIFDVKAYLDTHNGPLLKPLADEDYVRRVFIEAGGLTWPNGLSLSPARLHEPALLEAVA</sequence>
<keyword evidence="2" id="KW-1185">Reference proteome</keyword>
<dbReference type="Gene3D" id="3.30.2020.10">
    <property type="entry name" value="NE0471-like N-terminal domain"/>
    <property type="match status" value="1"/>
</dbReference>
<dbReference type="AlphaFoldDB" id="A0A1I0I9R4"/>
<name>A0A1I0I9R4_9GAMM</name>
<dbReference type="STRING" id="430453.SAMN04487962_1515"/>
<dbReference type="InterPro" id="IPR018841">
    <property type="entry name" value="DUF2442"/>
</dbReference>
<protein>
    <recommendedName>
        <fullName evidence="3">DUF2442 domain-containing protein</fullName>
    </recommendedName>
</protein>
<dbReference type="Pfam" id="PF10387">
    <property type="entry name" value="DUF2442"/>
    <property type="match status" value="1"/>
</dbReference>
<dbReference type="OrthoDB" id="3233810at2"/>
<organism evidence="1 2">
    <name type="scientific">Marinobacter segnicrescens</name>
    <dbReference type="NCBI Taxonomy" id="430453"/>
    <lineage>
        <taxon>Bacteria</taxon>
        <taxon>Pseudomonadati</taxon>
        <taxon>Pseudomonadota</taxon>
        <taxon>Gammaproteobacteria</taxon>
        <taxon>Pseudomonadales</taxon>
        <taxon>Marinobacteraceae</taxon>
        <taxon>Marinobacter</taxon>
    </lineage>
</organism>